<reference evidence="1" key="1">
    <citation type="journal article" date="2021" name="Proc. Natl. Acad. Sci. U.S.A.">
        <title>A Catalog of Tens of Thousands of Viruses from Human Metagenomes Reveals Hidden Associations with Chronic Diseases.</title>
        <authorList>
            <person name="Tisza M.J."/>
            <person name="Buck C.B."/>
        </authorList>
    </citation>
    <scope>NUCLEOTIDE SEQUENCE</scope>
    <source>
        <strain evidence="1">CtoiW10</strain>
    </source>
</reference>
<sequence>MKKPLFCRIGLHKLNKYAYVQVARRRSDRHGGKYHTNYAVCERCGKLCYRVKQKMEGM</sequence>
<protein>
    <submittedName>
        <fullName evidence="1">Uncharacterized protein</fullName>
    </submittedName>
</protein>
<name>A0A8S5LPQ9_9CAUD</name>
<evidence type="ECO:0000313" key="1">
    <source>
        <dbReference type="EMBL" id="DAD71839.1"/>
    </source>
</evidence>
<proteinExistence type="predicted"/>
<accession>A0A8S5LPQ9</accession>
<organism evidence="1">
    <name type="scientific">Siphoviridae sp. ctoiW10</name>
    <dbReference type="NCBI Taxonomy" id="2827592"/>
    <lineage>
        <taxon>Viruses</taxon>
        <taxon>Duplodnaviria</taxon>
        <taxon>Heunggongvirae</taxon>
        <taxon>Uroviricota</taxon>
        <taxon>Caudoviricetes</taxon>
    </lineage>
</organism>
<dbReference type="EMBL" id="BK015888">
    <property type="protein sequence ID" value="DAD71839.1"/>
    <property type="molecule type" value="Genomic_DNA"/>
</dbReference>